<keyword evidence="1" id="KW-0472">Membrane</keyword>
<keyword evidence="3" id="KW-1185">Reference proteome</keyword>
<evidence type="ECO:0000256" key="1">
    <source>
        <dbReference type="SAM" id="Phobius"/>
    </source>
</evidence>
<protein>
    <submittedName>
        <fullName evidence="2">Uncharacterized protein</fullName>
    </submittedName>
</protein>
<dbReference type="RefSeq" id="WP_284131329.1">
    <property type="nucleotide sequence ID" value="NZ_JASKYM010000001.1"/>
</dbReference>
<sequence length="72" mass="8228">MKIFSLTIPKQVPIIQLSPDIVTKLSYISIIVAVAIFLIGCYRIYKKRMYGLRILISSFLLLINPIINFVLS</sequence>
<evidence type="ECO:0000313" key="3">
    <source>
        <dbReference type="Proteomes" id="UP001301012"/>
    </source>
</evidence>
<comment type="caution">
    <text evidence="2">The sequence shown here is derived from an EMBL/GenBank/DDBJ whole genome shotgun (WGS) entry which is preliminary data.</text>
</comment>
<evidence type="ECO:0000313" key="2">
    <source>
        <dbReference type="EMBL" id="MDK2562349.1"/>
    </source>
</evidence>
<feature type="transmembrane region" description="Helical" evidence="1">
    <location>
        <begin position="25"/>
        <end position="45"/>
    </location>
</feature>
<dbReference type="EMBL" id="JASKYM010000001">
    <property type="protein sequence ID" value="MDK2562349.1"/>
    <property type="molecule type" value="Genomic_DNA"/>
</dbReference>
<dbReference type="Proteomes" id="UP001301012">
    <property type="component" value="Unassembled WGS sequence"/>
</dbReference>
<accession>A0ABT7E600</accession>
<gene>
    <name evidence="2" type="ORF">QOZ84_02220</name>
</gene>
<keyword evidence="1" id="KW-1133">Transmembrane helix</keyword>
<organism evidence="2 3">
    <name type="scientific">Romboutsia sedimentorum</name>
    <dbReference type="NCBI Taxonomy" id="1368474"/>
    <lineage>
        <taxon>Bacteria</taxon>
        <taxon>Bacillati</taxon>
        <taxon>Bacillota</taxon>
        <taxon>Clostridia</taxon>
        <taxon>Peptostreptococcales</taxon>
        <taxon>Peptostreptococcaceae</taxon>
        <taxon>Romboutsia</taxon>
    </lineage>
</organism>
<keyword evidence="1" id="KW-0812">Transmembrane</keyword>
<proteinExistence type="predicted"/>
<name>A0ABT7E600_9FIRM</name>
<feature type="transmembrane region" description="Helical" evidence="1">
    <location>
        <begin position="52"/>
        <end position="71"/>
    </location>
</feature>
<reference evidence="2 3" key="1">
    <citation type="submission" date="2023-05" db="EMBL/GenBank/DDBJ databases">
        <title>Rombocin, a short stable natural nisin variant, displays selective antimicrobial activity against Listeria monocytogenes and employs dual mode of action to kill target bacterial strains.</title>
        <authorList>
            <person name="Wambui J."/>
            <person name="Stephan R."/>
            <person name="Kuipers O.P."/>
        </authorList>
    </citation>
    <scope>NUCLEOTIDE SEQUENCE [LARGE SCALE GENOMIC DNA]</scope>
    <source>
        <strain evidence="2 3">RC002</strain>
    </source>
</reference>